<evidence type="ECO:0000256" key="7">
    <source>
        <dbReference type="ARBA" id="ARBA00023157"/>
    </source>
</evidence>
<dbReference type="GO" id="GO:0030600">
    <property type="term" value="F:feruloyl esterase activity"/>
    <property type="evidence" value="ECO:0007669"/>
    <property type="project" value="UniProtKB-EC"/>
</dbReference>
<evidence type="ECO:0000256" key="3">
    <source>
        <dbReference type="ARBA" id="ARBA00022723"/>
    </source>
</evidence>
<dbReference type="GO" id="GO:0046872">
    <property type="term" value="F:metal ion binding"/>
    <property type="evidence" value="ECO:0007669"/>
    <property type="project" value="UniProtKB-KW"/>
</dbReference>
<evidence type="ECO:0000256" key="2">
    <source>
        <dbReference type="ARBA" id="ARBA00022487"/>
    </source>
</evidence>
<keyword evidence="9" id="KW-1185">Reference proteome</keyword>
<dbReference type="AlphaFoldDB" id="A0A1U7D5N1"/>
<keyword evidence="4" id="KW-0732">Signal</keyword>
<organism evidence="8 9">
    <name type="scientific">Salipiger profundus</name>
    <dbReference type="NCBI Taxonomy" id="1229727"/>
    <lineage>
        <taxon>Bacteria</taxon>
        <taxon>Pseudomonadati</taxon>
        <taxon>Pseudomonadota</taxon>
        <taxon>Alphaproteobacteria</taxon>
        <taxon>Rhodobacterales</taxon>
        <taxon>Roseobacteraceae</taxon>
        <taxon>Salipiger</taxon>
    </lineage>
</organism>
<evidence type="ECO:0000256" key="6">
    <source>
        <dbReference type="ARBA" id="ARBA00022837"/>
    </source>
</evidence>
<evidence type="ECO:0000256" key="5">
    <source>
        <dbReference type="ARBA" id="ARBA00022801"/>
    </source>
</evidence>
<dbReference type="EMBL" id="CP014796">
    <property type="protein sequence ID" value="APX23449.1"/>
    <property type="molecule type" value="Genomic_DNA"/>
</dbReference>
<keyword evidence="5 8" id="KW-0378">Hydrolase</keyword>
<comment type="similarity">
    <text evidence="1">Belongs to the tannase family.</text>
</comment>
<evidence type="ECO:0000313" key="9">
    <source>
        <dbReference type="Proteomes" id="UP000186559"/>
    </source>
</evidence>
<evidence type="ECO:0000313" key="8">
    <source>
        <dbReference type="EMBL" id="APX23449.1"/>
    </source>
</evidence>
<dbReference type="EC" id="3.1.1.73" evidence="8"/>
<dbReference type="PANTHER" id="PTHR33938">
    <property type="entry name" value="FERULOYL ESTERASE B-RELATED"/>
    <property type="match status" value="1"/>
</dbReference>
<dbReference type="PANTHER" id="PTHR33938:SF15">
    <property type="entry name" value="FERULOYL ESTERASE B-RELATED"/>
    <property type="match status" value="1"/>
</dbReference>
<evidence type="ECO:0000256" key="1">
    <source>
        <dbReference type="ARBA" id="ARBA00006249"/>
    </source>
</evidence>
<accession>A0A1U7D5N1</accession>
<dbReference type="Pfam" id="PF07519">
    <property type="entry name" value="Tannase"/>
    <property type="match status" value="1"/>
</dbReference>
<dbReference type="Proteomes" id="UP000186559">
    <property type="component" value="Chromosome"/>
</dbReference>
<protein>
    <submittedName>
        <fullName evidence="8">Feruloyl esterase</fullName>
        <ecNumber evidence="8">3.1.1.73</ecNumber>
    </submittedName>
</protein>
<gene>
    <name evidence="8" type="ORF">Ga0080559_TMP2653</name>
</gene>
<dbReference type="InterPro" id="IPR011118">
    <property type="entry name" value="Tannase/feruloyl_esterase"/>
</dbReference>
<name>A0A1U7D5N1_9RHOB</name>
<dbReference type="SUPFAM" id="SSF53474">
    <property type="entry name" value="alpha/beta-Hydrolases"/>
    <property type="match status" value="1"/>
</dbReference>
<sequence length="478" mass="51075">MKYLFPAMALAMAASVPQQGQAQQSPEQCRALRSTVMDAASVTSARVMPALDTLPSYCEVRVTARPAISIEVRLPMEGWNGKYYQAGCGGFCGILGRADAGGGWVNAMRPGLERGYATATSDSGHHGLSVTEATWAMGNPDAERDWGWRSIGETHRVAQALIGAFYDGASEQAVFQGCSTGGRMAHMAAQRYPDLFDGIIAGAPAMDYTGLVGTAMSWVVQANTAEDGSQILGPHEAKLIGDEVMSQCDGADGKADGLIADPRACEIDLAPLTCEAEDKDSCLDEQELATLTKWREGPRNAAGDQLYPGGIPEGSEPYWWLWLTGNDKGAGKLVPAFAKSFGSYMAFPTDPGPEWTPADFDFETDPARLETMAEVYNADSPDLSAFRNAGGKMIVWHGWADSIVTPYKTVKWYEDAARISGGEDGLKDTVALFMVPGLDHCGILPGTDGLSAASLDPMSPLERWMTDGTRPTSIMAPE</sequence>
<reference evidence="8 9" key="1">
    <citation type="submission" date="2016-03" db="EMBL/GenBank/DDBJ databases">
        <title>Deep-sea bacteria in the southern Pacific.</title>
        <authorList>
            <person name="Tang K."/>
        </authorList>
    </citation>
    <scope>NUCLEOTIDE SEQUENCE [LARGE SCALE GENOMIC DNA]</scope>
    <source>
        <strain evidence="8 9">JLT2016</strain>
    </source>
</reference>
<proteinExistence type="inferred from homology"/>
<keyword evidence="6" id="KW-0106">Calcium</keyword>
<dbReference type="RefSeq" id="WP_076623495.1">
    <property type="nucleotide sequence ID" value="NZ_BMEW01000009.1"/>
</dbReference>
<keyword evidence="2" id="KW-0719">Serine esterase</keyword>
<keyword evidence="7" id="KW-1015">Disulfide bond</keyword>
<dbReference type="Gene3D" id="3.40.50.1820">
    <property type="entry name" value="alpha/beta hydrolase"/>
    <property type="match status" value="1"/>
</dbReference>
<evidence type="ECO:0000256" key="4">
    <source>
        <dbReference type="ARBA" id="ARBA00022729"/>
    </source>
</evidence>
<keyword evidence="3" id="KW-0479">Metal-binding</keyword>
<dbReference type="KEGG" id="tpro:Ga0080559_TMP2653"/>
<dbReference type="STRING" id="1229727.Ga0080559_TMP2653"/>
<dbReference type="OrthoDB" id="7197884at2"/>
<dbReference type="InterPro" id="IPR029058">
    <property type="entry name" value="AB_hydrolase_fold"/>
</dbReference>